<proteinExistence type="predicted"/>
<dbReference type="PROSITE" id="PS51257">
    <property type="entry name" value="PROKAR_LIPOPROTEIN"/>
    <property type="match status" value="1"/>
</dbReference>
<organism evidence="1 2">
    <name type="scientific">Salmonirosea aquatica</name>
    <dbReference type="NCBI Taxonomy" id="2654236"/>
    <lineage>
        <taxon>Bacteria</taxon>
        <taxon>Pseudomonadati</taxon>
        <taxon>Bacteroidota</taxon>
        <taxon>Cytophagia</taxon>
        <taxon>Cytophagales</taxon>
        <taxon>Spirosomataceae</taxon>
        <taxon>Salmonirosea</taxon>
    </lineage>
</organism>
<dbReference type="AlphaFoldDB" id="A0A7C9BDD4"/>
<sequence length="132" mass="15302">MKKQSRTYTRLLTAIVGLFLVGMFSCQKKEAEPSTRELLVGKWWCDYTSTMTDQYFDSDGTFKQRYKGVEYLGKWELSANNEKLNFPVLEGKPNSDYYYEIGEIKQNKLQFTVRGDSRSIHTLLPCSTISGR</sequence>
<comment type="caution">
    <text evidence="1">The sequence shown here is derived from an EMBL/GenBank/DDBJ whole genome shotgun (WGS) entry which is preliminary data.</text>
</comment>
<dbReference type="Proteomes" id="UP000479293">
    <property type="component" value="Unassembled WGS sequence"/>
</dbReference>
<gene>
    <name evidence="1" type="ORF">GBK04_02380</name>
</gene>
<dbReference type="EMBL" id="WHLY01000002">
    <property type="protein sequence ID" value="MPR32221.1"/>
    <property type="molecule type" value="Genomic_DNA"/>
</dbReference>
<evidence type="ECO:0000313" key="2">
    <source>
        <dbReference type="Proteomes" id="UP000479293"/>
    </source>
</evidence>
<evidence type="ECO:0000313" key="1">
    <source>
        <dbReference type="EMBL" id="MPR32221.1"/>
    </source>
</evidence>
<evidence type="ECO:0008006" key="3">
    <source>
        <dbReference type="Google" id="ProtNLM"/>
    </source>
</evidence>
<accession>A0A7C9BDD4</accession>
<protein>
    <recommendedName>
        <fullName evidence="3">Lipocalin-like domain-containing protein</fullName>
    </recommendedName>
</protein>
<dbReference type="RefSeq" id="WP_152756516.1">
    <property type="nucleotide sequence ID" value="NZ_WHLY01000002.1"/>
</dbReference>
<keyword evidence="2" id="KW-1185">Reference proteome</keyword>
<name>A0A7C9BDD4_9BACT</name>
<reference evidence="1 2" key="1">
    <citation type="submission" date="2019-10" db="EMBL/GenBank/DDBJ databases">
        <title>Draft Genome Sequence of Cytophagaceae sp. SJW1-29.</title>
        <authorList>
            <person name="Choi A."/>
        </authorList>
    </citation>
    <scope>NUCLEOTIDE SEQUENCE [LARGE SCALE GENOMIC DNA]</scope>
    <source>
        <strain evidence="1 2">SJW1-29</strain>
    </source>
</reference>